<dbReference type="EC" id="5.1.1.3" evidence="2 7"/>
<feature type="active site" description="Proton donor/acceptor" evidence="7">
    <location>
        <position position="196"/>
    </location>
</feature>
<evidence type="ECO:0000256" key="3">
    <source>
        <dbReference type="ARBA" id="ARBA00022960"/>
    </source>
</evidence>
<dbReference type="Pfam" id="PF01177">
    <property type="entry name" value="Asp_Glu_race"/>
    <property type="match status" value="1"/>
</dbReference>
<dbReference type="PANTHER" id="PTHR21198:SF2">
    <property type="entry name" value="GLUTAMATE RACEMASE"/>
    <property type="match status" value="1"/>
</dbReference>
<keyword evidence="6 7" id="KW-0961">Cell wall biogenesis/degradation</keyword>
<feature type="binding site" evidence="7">
    <location>
        <begin position="50"/>
        <end position="51"/>
    </location>
    <ligand>
        <name>substrate</name>
    </ligand>
</feature>
<comment type="catalytic activity">
    <reaction evidence="1 7">
        <text>L-glutamate = D-glutamate</text>
        <dbReference type="Rhea" id="RHEA:12813"/>
        <dbReference type="ChEBI" id="CHEBI:29985"/>
        <dbReference type="ChEBI" id="CHEBI:29986"/>
        <dbReference type="EC" id="5.1.1.3"/>
    </reaction>
</comment>
<keyword evidence="9" id="KW-1185">Reference proteome</keyword>
<dbReference type="PANTHER" id="PTHR21198">
    <property type="entry name" value="GLUTAMATE RACEMASE"/>
    <property type="match status" value="1"/>
</dbReference>
<dbReference type="InterPro" id="IPR004391">
    <property type="entry name" value="Glu_race"/>
</dbReference>
<dbReference type="NCBIfam" id="TIGR00067">
    <property type="entry name" value="glut_race"/>
    <property type="match status" value="1"/>
</dbReference>
<dbReference type="OrthoDB" id="9801055at2"/>
<comment type="pathway">
    <text evidence="7">Cell wall biogenesis; peptidoglycan biosynthesis.</text>
</comment>
<organism evidence="8 9">
    <name type="scientific">Rhodoplanes serenus</name>
    <dbReference type="NCBI Taxonomy" id="200615"/>
    <lineage>
        <taxon>Bacteria</taxon>
        <taxon>Pseudomonadati</taxon>
        <taxon>Pseudomonadota</taxon>
        <taxon>Alphaproteobacteria</taxon>
        <taxon>Hyphomicrobiales</taxon>
        <taxon>Nitrobacteraceae</taxon>
        <taxon>Rhodoplanes</taxon>
    </lineage>
</organism>
<dbReference type="InterPro" id="IPR018187">
    <property type="entry name" value="Asp/Glu_racemase_AS_1"/>
</dbReference>
<dbReference type="HAMAP" id="MF_00258">
    <property type="entry name" value="Glu_racemase"/>
    <property type="match status" value="1"/>
</dbReference>
<keyword evidence="3 7" id="KW-0133">Cell shape</keyword>
<dbReference type="InterPro" id="IPR033134">
    <property type="entry name" value="Asp/Glu_racemase_AS_2"/>
</dbReference>
<feature type="binding site" evidence="7">
    <location>
        <begin position="83"/>
        <end position="84"/>
    </location>
    <ligand>
        <name>substrate</name>
    </ligand>
</feature>
<protein>
    <recommendedName>
        <fullName evidence="2 7">Glutamate racemase</fullName>
        <ecNumber evidence="2 7">5.1.1.3</ecNumber>
    </recommendedName>
</protein>
<keyword evidence="5 7" id="KW-0413">Isomerase</keyword>
<evidence type="ECO:0000313" key="8">
    <source>
        <dbReference type="EMBL" id="VCU09292.1"/>
    </source>
</evidence>
<dbReference type="Proteomes" id="UP000289200">
    <property type="component" value="Unassembled WGS sequence"/>
</dbReference>
<dbReference type="RefSeq" id="WP_129609221.1">
    <property type="nucleotide sequence ID" value="NZ_UWOC01000144.1"/>
</dbReference>
<evidence type="ECO:0000256" key="5">
    <source>
        <dbReference type="ARBA" id="ARBA00023235"/>
    </source>
</evidence>
<dbReference type="GO" id="GO:0071555">
    <property type="term" value="P:cell wall organization"/>
    <property type="evidence" value="ECO:0007669"/>
    <property type="project" value="UniProtKB-KW"/>
</dbReference>
<feature type="binding site" evidence="7">
    <location>
        <begin position="18"/>
        <end position="19"/>
    </location>
    <ligand>
        <name>substrate</name>
    </ligand>
</feature>
<dbReference type="SUPFAM" id="SSF53681">
    <property type="entry name" value="Aspartate/glutamate racemase"/>
    <property type="match status" value="2"/>
</dbReference>
<keyword evidence="4 7" id="KW-0573">Peptidoglycan synthesis</keyword>
<dbReference type="InterPro" id="IPR001920">
    <property type="entry name" value="Asp/Glu_race"/>
</dbReference>
<dbReference type="Gene3D" id="3.40.50.1860">
    <property type="match status" value="2"/>
</dbReference>
<sequence length="293" mass="30933">MDESCVAAPAAPRILVFDSGLGGLTVLREVVAARPDARYVYAADDAFFPYGRHGEAALTTRLVPLMGELLATHRPDLVVIACNTASTLVLPHLRAAHGVPFVGTVPAIKPACTASRSRLVSVLGTEATVKREYTRALIRDFGQGCAVTLVGSAHLATIAEAALRDEPVEEAAIAREIAPCFVADGDRRTDTVVLACTHYPLLRDRLEAASPWPVDWVDPAPAIARRVVDLLARAGAGRPPAAGLARHAGVDDLVFTSGRAPSPALRRAVARFGLRLPAAHRRTGPEALTCAAK</sequence>
<proteinExistence type="inferred from homology"/>
<dbReference type="UniPathway" id="UPA00219"/>
<dbReference type="GO" id="GO:0008360">
    <property type="term" value="P:regulation of cell shape"/>
    <property type="evidence" value="ECO:0007669"/>
    <property type="project" value="UniProtKB-KW"/>
</dbReference>
<evidence type="ECO:0000313" key="9">
    <source>
        <dbReference type="Proteomes" id="UP000289200"/>
    </source>
</evidence>
<comment type="caution">
    <text evidence="8">The sequence shown here is derived from an EMBL/GenBank/DDBJ whole genome shotgun (WGS) entry which is preliminary data.</text>
</comment>
<dbReference type="GO" id="GO:0008881">
    <property type="term" value="F:glutamate racemase activity"/>
    <property type="evidence" value="ECO:0007669"/>
    <property type="project" value="UniProtKB-UniRule"/>
</dbReference>
<evidence type="ECO:0000256" key="6">
    <source>
        <dbReference type="ARBA" id="ARBA00023316"/>
    </source>
</evidence>
<gene>
    <name evidence="7 8" type="primary">murI</name>
    <name evidence="8" type="ORF">RHODGE_RHODGE_02466</name>
</gene>
<dbReference type="EMBL" id="UWOC01000144">
    <property type="protein sequence ID" value="VCU09292.1"/>
    <property type="molecule type" value="Genomic_DNA"/>
</dbReference>
<comment type="similarity">
    <text evidence="7">Belongs to the aspartate/glutamate racemases family.</text>
</comment>
<reference evidence="9" key="1">
    <citation type="submission" date="2018-10" db="EMBL/GenBank/DDBJ databases">
        <authorList>
            <person name="Peiro R."/>
            <person name="Begona"/>
            <person name="Cbmso G."/>
            <person name="Lopez M."/>
            <person name="Gonzalez S."/>
            <person name="Sacristan E."/>
            <person name="Castillo E."/>
        </authorList>
    </citation>
    <scope>NUCLEOTIDE SEQUENCE [LARGE SCALE GENOMIC DNA]</scope>
</reference>
<name>A0A3S5CYE6_9BRAD</name>
<evidence type="ECO:0000256" key="7">
    <source>
        <dbReference type="HAMAP-Rule" id="MF_00258"/>
    </source>
</evidence>
<dbReference type="GO" id="GO:0009252">
    <property type="term" value="P:peptidoglycan biosynthetic process"/>
    <property type="evidence" value="ECO:0007669"/>
    <property type="project" value="UniProtKB-UniRule"/>
</dbReference>
<comment type="function">
    <text evidence="7">Provides the (R)-glutamate required for cell wall biosynthesis.</text>
</comment>
<evidence type="ECO:0000256" key="4">
    <source>
        <dbReference type="ARBA" id="ARBA00022984"/>
    </source>
</evidence>
<feature type="active site" description="Proton donor/acceptor" evidence="7">
    <location>
        <position position="82"/>
    </location>
</feature>
<dbReference type="PROSITE" id="PS00924">
    <property type="entry name" value="ASP_GLU_RACEMASE_2"/>
    <property type="match status" value="1"/>
</dbReference>
<feature type="binding site" evidence="7">
    <location>
        <begin position="197"/>
        <end position="198"/>
    </location>
    <ligand>
        <name>substrate</name>
    </ligand>
</feature>
<dbReference type="PROSITE" id="PS00923">
    <property type="entry name" value="ASP_GLU_RACEMASE_1"/>
    <property type="match status" value="1"/>
</dbReference>
<dbReference type="AlphaFoldDB" id="A0A3S5CYE6"/>
<accession>A0A3S5CYE6</accession>
<dbReference type="InterPro" id="IPR015942">
    <property type="entry name" value="Asp/Glu/hydantoin_racemase"/>
</dbReference>
<evidence type="ECO:0000256" key="2">
    <source>
        <dbReference type="ARBA" id="ARBA00013090"/>
    </source>
</evidence>
<evidence type="ECO:0000256" key="1">
    <source>
        <dbReference type="ARBA" id="ARBA00001602"/>
    </source>
</evidence>